<evidence type="ECO:0000256" key="1">
    <source>
        <dbReference type="SAM" id="Phobius"/>
    </source>
</evidence>
<evidence type="ECO:0008006" key="4">
    <source>
        <dbReference type="Google" id="ProtNLM"/>
    </source>
</evidence>
<dbReference type="EMBL" id="HBIB01039107">
    <property type="protein sequence ID" value="CAE0263148.1"/>
    <property type="molecule type" value="Transcribed_RNA"/>
</dbReference>
<organism evidence="2">
    <name type="scientific">Palpitomonas bilix</name>
    <dbReference type="NCBI Taxonomy" id="652834"/>
    <lineage>
        <taxon>Eukaryota</taxon>
        <taxon>Eukaryota incertae sedis</taxon>
    </lineage>
</organism>
<dbReference type="AlphaFoldDB" id="A0A7S3GDU3"/>
<feature type="transmembrane region" description="Helical" evidence="1">
    <location>
        <begin position="111"/>
        <end position="134"/>
    </location>
</feature>
<keyword evidence="1" id="KW-1133">Transmembrane helix</keyword>
<feature type="transmembrane region" description="Helical" evidence="1">
    <location>
        <begin position="271"/>
        <end position="292"/>
    </location>
</feature>
<gene>
    <name evidence="2" type="ORF">PBIL07802_LOCUS25445</name>
    <name evidence="3" type="ORF">PBIL07802_LOCUS25446</name>
</gene>
<sequence length="315" mass="34457">MEPERASSTSTVSESLKGAPKPGYFENKSVAALQIVNVLLFVVVFTVNSIGGAVGFDNRTVASVSDSLPNRIVPAGYAFLIWNLIYLLNLVFIIWQVLPSSQRNTKAVQRIGWLNPILSVVNTAWIFAWIYGVIWLSEVLIVAFLALLITIQIRIGTYVPGIVKPGKLSTPYRVPVVEVVCIHLFFSVYIGWLSVATAANTAATFVKYVGVGTTLGWTAEGWSVLIQVVILSLAIITLLFRRDGFMTLVFTWALVAVGQNQQDSALVSTSAYTIASIIGVLSLFALITGFIARSRLPTADEKENNRCKDRACFFV</sequence>
<name>A0A7S3GDU3_9EUKA</name>
<feature type="transmembrane region" description="Helical" evidence="1">
    <location>
        <begin position="215"/>
        <end position="236"/>
    </location>
</feature>
<evidence type="ECO:0000313" key="3">
    <source>
        <dbReference type="EMBL" id="CAE0263149.1"/>
    </source>
</evidence>
<dbReference type="EMBL" id="HBIB01039108">
    <property type="protein sequence ID" value="CAE0263149.1"/>
    <property type="molecule type" value="Transcribed_RNA"/>
</dbReference>
<keyword evidence="1" id="KW-0812">Transmembrane</keyword>
<reference evidence="2" key="1">
    <citation type="submission" date="2021-01" db="EMBL/GenBank/DDBJ databases">
        <authorList>
            <person name="Corre E."/>
            <person name="Pelletier E."/>
            <person name="Niang G."/>
            <person name="Scheremetjew M."/>
            <person name="Finn R."/>
            <person name="Kale V."/>
            <person name="Holt S."/>
            <person name="Cochrane G."/>
            <person name="Meng A."/>
            <person name="Brown T."/>
            <person name="Cohen L."/>
        </authorList>
    </citation>
    <scope>NUCLEOTIDE SEQUENCE</scope>
    <source>
        <strain evidence="2">NIES-2562</strain>
    </source>
</reference>
<feature type="transmembrane region" description="Helical" evidence="1">
    <location>
        <begin position="76"/>
        <end position="99"/>
    </location>
</feature>
<evidence type="ECO:0000313" key="2">
    <source>
        <dbReference type="EMBL" id="CAE0263148.1"/>
    </source>
</evidence>
<dbReference type="PANTHER" id="PTHR33802">
    <property type="entry name" value="SI:CH211-161H7.5-RELATED"/>
    <property type="match status" value="1"/>
</dbReference>
<proteinExistence type="predicted"/>
<dbReference type="PANTHER" id="PTHR33802:SF1">
    <property type="entry name" value="XK-RELATED PROTEIN"/>
    <property type="match status" value="1"/>
</dbReference>
<feature type="transmembrane region" description="Helical" evidence="1">
    <location>
        <begin position="35"/>
        <end position="56"/>
    </location>
</feature>
<keyword evidence="1" id="KW-0472">Membrane</keyword>
<protein>
    <recommendedName>
        <fullName evidence="4">Tryptophan-rich sensory protein</fullName>
    </recommendedName>
</protein>
<feature type="transmembrane region" description="Helical" evidence="1">
    <location>
        <begin position="175"/>
        <end position="195"/>
    </location>
</feature>
<feature type="transmembrane region" description="Helical" evidence="1">
    <location>
        <begin position="140"/>
        <end position="163"/>
    </location>
</feature>
<accession>A0A7S3GDU3</accession>